<dbReference type="AlphaFoldDB" id="A0A395I104"/>
<keyword evidence="2" id="KW-1185">Reference proteome</keyword>
<reference evidence="1 2" key="1">
    <citation type="submission" date="2018-02" db="EMBL/GenBank/DDBJ databases">
        <title>The genomes of Aspergillus section Nigri reveals drivers in fungal speciation.</title>
        <authorList>
            <consortium name="DOE Joint Genome Institute"/>
            <person name="Vesth T.C."/>
            <person name="Nybo J."/>
            <person name="Theobald S."/>
            <person name="Brandl J."/>
            <person name="Frisvad J.C."/>
            <person name="Nielsen K.F."/>
            <person name="Lyhne E.K."/>
            <person name="Kogle M.E."/>
            <person name="Kuo A."/>
            <person name="Riley R."/>
            <person name="Clum A."/>
            <person name="Nolan M."/>
            <person name="Lipzen A."/>
            <person name="Salamov A."/>
            <person name="Henrissat B."/>
            <person name="Wiebenga A."/>
            <person name="De vries R.P."/>
            <person name="Grigoriev I.V."/>
            <person name="Mortensen U.H."/>
            <person name="Andersen M.R."/>
            <person name="Baker S.E."/>
        </authorList>
    </citation>
    <scope>NUCLEOTIDE SEQUENCE [LARGE SCALE GENOMIC DNA]</scope>
    <source>
        <strain evidence="1 2">CBS 101889</strain>
    </source>
</reference>
<organism evidence="1 2">
    <name type="scientific">Aspergillus homomorphus (strain CBS 101889)</name>
    <dbReference type="NCBI Taxonomy" id="1450537"/>
    <lineage>
        <taxon>Eukaryota</taxon>
        <taxon>Fungi</taxon>
        <taxon>Dikarya</taxon>
        <taxon>Ascomycota</taxon>
        <taxon>Pezizomycotina</taxon>
        <taxon>Eurotiomycetes</taxon>
        <taxon>Eurotiomycetidae</taxon>
        <taxon>Eurotiales</taxon>
        <taxon>Aspergillaceae</taxon>
        <taxon>Aspergillus</taxon>
        <taxon>Aspergillus subgen. Circumdati</taxon>
    </lineage>
</organism>
<dbReference type="GeneID" id="37197715"/>
<evidence type="ECO:0000313" key="1">
    <source>
        <dbReference type="EMBL" id="RAL13405.1"/>
    </source>
</evidence>
<dbReference type="RefSeq" id="XP_025552559.1">
    <property type="nucleotide sequence ID" value="XM_025693426.1"/>
</dbReference>
<proteinExistence type="predicted"/>
<dbReference type="Proteomes" id="UP000248961">
    <property type="component" value="Unassembled WGS sequence"/>
</dbReference>
<name>A0A395I104_ASPHC</name>
<protein>
    <submittedName>
        <fullName evidence="1">Uncharacterized protein</fullName>
    </submittedName>
</protein>
<accession>A0A395I104</accession>
<dbReference type="EMBL" id="KZ824279">
    <property type="protein sequence ID" value="RAL13405.1"/>
    <property type="molecule type" value="Genomic_DNA"/>
</dbReference>
<gene>
    <name evidence="1" type="ORF">BO97DRAFT_38449</name>
</gene>
<sequence>MVTLNLSLTSFSAQLEGRVTATTEPGYRLGAQSILPFHLVSIAAVSGCTNTVVDAGCITESLHEASLVLPQGYVESNLRLRYSVISSHRRASGRRPFITWVSWQVPRMLRPAGGHHGPGSLP</sequence>
<evidence type="ECO:0000313" key="2">
    <source>
        <dbReference type="Proteomes" id="UP000248961"/>
    </source>
</evidence>
<dbReference type="VEuPathDB" id="FungiDB:BO97DRAFT_38449"/>